<dbReference type="EMBL" id="JAULSN010000009">
    <property type="protein sequence ID" value="KAK3364941.1"/>
    <property type="molecule type" value="Genomic_DNA"/>
</dbReference>
<reference evidence="2" key="1">
    <citation type="journal article" date="2023" name="Mol. Phylogenet. Evol.">
        <title>Genome-scale phylogeny and comparative genomics of the fungal order Sordariales.</title>
        <authorList>
            <person name="Hensen N."/>
            <person name="Bonometti L."/>
            <person name="Westerberg I."/>
            <person name="Brannstrom I.O."/>
            <person name="Guillou S."/>
            <person name="Cros-Aarteil S."/>
            <person name="Calhoun S."/>
            <person name="Haridas S."/>
            <person name="Kuo A."/>
            <person name="Mondo S."/>
            <person name="Pangilinan J."/>
            <person name="Riley R."/>
            <person name="LaButti K."/>
            <person name="Andreopoulos B."/>
            <person name="Lipzen A."/>
            <person name="Chen C."/>
            <person name="Yan M."/>
            <person name="Daum C."/>
            <person name="Ng V."/>
            <person name="Clum A."/>
            <person name="Steindorff A."/>
            <person name="Ohm R.A."/>
            <person name="Martin F."/>
            <person name="Silar P."/>
            <person name="Natvig D.O."/>
            <person name="Lalanne C."/>
            <person name="Gautier V."/>
            <person name="Ament-Velasquez S.L."/>
            <person name="Kruys A."/>
            <person name="Hutchinson M.I."/>
            <person name="Powell A.J."/>
            <person name="Barry K."/>
            <person name="Miller A.N."/>
            <person name="Grigoriev I.V."/>
            <person name="Debuchy R."/>
            <person name="Gladieux P."/>
            <person name="Hiltunen Thoren M."/>
            <person name="Johannesson H."/>
        </authorList>
    </citation>
    <scope>NUCLEOTIDE SEQUENCE</scope>
    <source>
        <strain evidence="2">CBS 958.72</strain>
    </source>
</reference>
<dbReference type="Pfam" id="PF12796">
    <property type="entry name" value="Ank_2"/>
    <property type="match status" value="1"/>
</dbReference>
<dbReference type="Proteomes" id="UP001287356">
    <property type="component" value="Unassembled WGS sequence"/>
</dbReference>
<name>A0AAE0JUZ4_9PEZI</name>
<keyword evidence="3" id="KW-1185">Reference proteome</keyword>
<dbReference type="AlphaFoldDB" id="A0AAE0JUZ4"/>
<organism evidence="2 3">
    <name type="scientific">Lasiosphaeria ovina</name>
    <dbReference type="NCBI Taxonomy" id="92902"/>
    <lineage>
        <taxon>Eukaryota</taxon>
        <taxon>Fungi</taxon>
        <taxon>Dikarya</taxon>
        <taxon>Ascomycota</taxon>
        <taxon>Pezizomycotina</taxon>
        <taxon>Sordariomycetes</taxon>
        <taxon>Sordariomycetidae</taxon>
        <taxon>Sordariales</taxon>
        <taxon>Lasiosphaeriaceae</taxon>
        <taxon>Lasiosphaeria</taxon>
    </lineage>
</organism>
<dbReference type="InterPro" id="IPR002110">
    <property type="entry name" value="Ankyrin_rpt"/>
</dbReference>
<dbReference type="PROSITE" id="PS50297">
    <property type="entry name" value="ANK_REP_REGION"/>
    <property type="match status" value="1"/>
</dbReference>
<evidence type="ECO:0000313" key="3">
    <source>
        <dbReference type="Proteomes" id="UP001287356"/>
    </source>
</evidence>
<sequence>MTAIDENCNGRYPNGNHMVRILLLNLKDQTKVLLEAYEKGYVMVQLLLQIGIDATVEDPKGLMPLHLASANGCDRVVQILLANRLDTAA</sequence>
<evidence type="ECO:0000256" key="1">
    <source>
        <dbReference type="PROSITE-ProRule" id="PRU00023"/>
    </source>
</evidence>
<protein>
    <recommendedName>
        <fullName evidence="4">Ankyrin</fullName>
    </recommendedName>
</protein>
<keyword evidence="1" id="KW-0040">ANK repeat</keyword>
<comment type="caution">
    <text evidence="2">The sequence shown here is derived from an EMBL/GenBank/DDBJ whole genome shotgun (WGS) entry which is preliminary data.</text>
</comment>
<evidence type="ECO:0000313" key="2">
    <source>
        <dbReference type="EMBL" id="KAK3364941.1"/>
    </source>
</evidence>
<evidence type="ECO:0008006" key="4">
    <source>
        <dbReference type="Google" id="ProtNLM"/>
    </source>
</evidence>
<feature type="repeat" description="ANK" evidence="1">
    <location>
        <begin position="60"/>
        <end position="89"/>
    </location>
</feature>
<dbReference type="PROSITE" id="PS50088">
    <property type="entry name" value="ANK_REPEAT"/>
    <property type="match status" value="1"/>
</dbReference>
<gene>
    <name evidence="2" type="ORF">B0T24DRAFT_638760</name>
</gene>
<accession>A0AAE0JUZ4</accession>
<dbReference type="Gene3D" id="1.25.40.20">
    <property type="entry name" value="Ankyrin repeat-containing domain"/>
    <property type="match status" value="1"/>
</dbReference>
<reference evidence="2" key="2">
    <citation type="submission" date="2023-06" db="EMBL/GenBank/DDBJ databases">
        <authorList>
            <consortium name="Lawrence Berkeley National Laboratory"/>
            <person name="Haridas S."/>
            <person name="Hensen N."/>
            <person name="Bonometti L."/>
            <person name="Westerberg I."/>
            <person name="Brannstrom I.O."/>
            <person name="Guillou S."/>
            <person name="Cros-Aarteil S."/>
            <person name="Calhoun S."/>
            <person name="Kuo A."/>
            <person name="Mondo S."/>
            <person name="Pangilinan J."/>
            <person name="Riley R."/>
            <person name="Labutti K."/>
            <person name="Andreopoulos B."/>
            <person name="Lipzen A."/>
            <person name="Chen C."/>
            <person name="Yanf M."/>
            <person name="Daum C."/>
            <person name="Ng V."/>
            <person name="Clum A."/>
            <person name="Steindorff A."/>
            <person name="Ohm R."/>
            <person name="Martin F."/>
            <person name="Silar P."/>
            <person name="Natvig D."/>
            <person name="Lalanne C."/>
            <person name="Gautier V."/>
            <person name="Ament-Velasquez S.L."/>
            <person name="Kruys A."/>
            <person name="Hutchinson M.I."/>
            <person name="Powell A.J."/>
            <person name="Barry K."/>
            <person name="Miller A.N."/>
            <person name="Grigoriev I.V."/>
            <person name="Debuchy R."/>
            <person name="Gladieux P."/>
            <person name="Thoren M.H."/>
            <person name="Johannesson H."/>
        </authorList>
    </citation>
    <scope>NUCLEOTIDE SEQUENCE</scope>
    <source>
        <strain evidence="2">CBS 958.72</strain>
    </source>
</reference>
<proteinExistence type="predicted"/>
<dbReference type="SUPFAM" id="SSF48403">
    <property type="entry name" value="Ankyrin repeat"/>
    <property type="match status" value="1"/>
</dbReference>
<dbReference type="InterPro" id="IPR036770">
    <property type="entry name" value="Ankyrin_rpt-contain_sf"/>
</dbReference>